<protein>
    <submittedName>
        <fullName evidence="3">CapA family protein</fullName>
    </submittedName>
</protein>
<dbReference type="InterPro" id="IPR019079">
    <property type="entry name" value="Capsule_synth_CapA"/>
</dbReference>
<organism evidence="3 4">
    <name type="scientific">Planosporangium thailandense</name>
    <dbReference type="NCBI Taxonomy" id="765197"/>
    <lineage>
        <taxon>Bacteria</taxon>
        <taxon>Bacillati</taxon>
        <taxon>Actinomycetota</taxon>
        <taxon>Actinomycetes</taxon>
        <taxon>Micromonosporales</taxon>
        <taxon>Micromonosporaceae</taxon>
        <taxon>Planosporangium</taxon>
    </lineage>
</organism>
<name>A0ABX0Y672_9ACTN</name>
<dbReference type="PANTHER" id="PTHR33393">
    <property type="entry name" value="POLYGLUTAMINE SYNTHESIS ACCESSORY PROTEIN RV0574C-RELATED"/>
    <property type="match status" value="1"/>
</dbReference>
<gene>
    <name evidence="3" type="ORF">HC031_29905</name>
</gene>
<evidence type="ECO:0000256" key="1">
    <source>
        <dbReference type="ARBA" id="ARBA00005662"/>
    </source>
</evidence>
<dbReference type="Gene3D" id="3.60.21.10">
    <property type="match status" value="1"/>
</dbReference>
<dbReference type="CDD" id="cd07381">
    <property type="entry name" value="MPP_CapA"/>
    <property type="match status" value="1"/>
</dbReference>
<dbReference type="Proteomes" id="UP000722989">
    <property type="component" value="Unassembled WGS sequence"/>
</dbReference>
<dbReference type="PANTHER" id="PTHR33393:SF13">
    <property type="entry name" value="PGA BIOSYNTHESIS PROTEIN CAPA"/>
    <property type="match status" value="1"/>
</dbReference>
<dbReference type="InterPro" id="IPR029052">
    <property type="entry name" value="Metallo-depent_PP-like"/>
</dbReference>
<feature type="domain" description="Capsule synthesis protein CapA" evidence="2">
    <location>
        <begin position="2"/>
        <end position="250"/>
    </location>
</feature>
<dbReference type="Pfam" id="PF09587">
    <property type="entry name" value="PGA_cap"/>
    <property type="match status" value="1"/>
</dbReference>
<dbReference type="SMART" id="SM00854">
    <property type="entry name" value="PGA_cap"/>
    <property type="match status" value="1"/>
</dbReference>
<comment type="similarity">
    <text evidence="1">Belongs to the CapA family.</text>
</comment>
<comment type="caution">
    <text evidence="3">The sequence shown here is derived from an EMBL/GenBank/DDBJ whole genome shotgun (WGS) entry which is preliminary data.</text>
</comment>
<dbReference type="EMBL" id="JAATVY010000039">
    <property type="protein sequence ID" value="NJC73896.1"/>
    <property type="molecule type" value="Genomic_DNA"/>
</dbReference>
<evidence type="ECO:0000313" key="3">
    <source>
        <dbReference type="EMBL" id="NJC73896.1"/>
    </source>
</evidence>
<proteinExistence type="inferred from homology"/>
<reference evidence="3 4" key="1">
    <citation type="submission" date="2020-03" db="EMBL/GenBank/DDBJ databases">
        <title>WGS of the type strain of Planosporangium spp.</title>
        <authorList>
            <person name="Thawai C."/>
        </authorList>
    </citation>
    <scope>NUCLEOTIDE SEQUENCE [LARGE SCALE GENOMIC DNA]</scope>
    <source>
        <strain evidence="3 4">TBRC 5610</strain>
    </source>
</reference>
<dbReference type="SUPFAM" id="SSF56300">
    <property type="entry name" value="Metallo-dependent phosphatases"/>
    <property type="match status" value="1"/>
</dbReference>
<dbReference type="InterPro" id="IPR052169">
    <property type="entry name" value="CW_Biosynth-Accessory"/>
</dbReference>
<accession>A0ABX0Y672</accession>
<evidence type="ECO:0000313" key="4">
    <source>
        <dbReference type="Proteomes" id="UP000722989"/>
    </source>
</evidence>
<sequence length="341" mass="36338">MTVIGAGDVLLHPPLWEQAAADAKAQGRSGYDFGPVFAGVKPEVSAADLAICHLETPLGPPGGPFSGYPSFSVPPQVTAALSETGFDDCSTASNHTLDVGEQGVDRTLDALDTAGLHHAGSYRDATAQQTPDIIDVHGVKVADLSYTFGFNGLRRPAGKEWIANLIDPAAIIAEAKRARAAGAQIVIASMHWGTEYDVNADADQVRWAQQLTAAPEIDLILGCHAHVVQPFEKVNGKWVVYGMGNEVARHEDPIDASREGVMPRFTFTESAPGHWEVTKAEAVPTWVDLTPTIHIVELPKVLADPAVPAAQRAVYQAAYNRISTQLRSRGADRTGLTVLGN</sequence>
<keyword evidence="4" id="KW-1185">Reference proteome</keyword>
<evidence type="ECO:0000259" key="2">
    <source>
        <dbReference type="SMART" id="SM00854"/>
    </source>
</evidence>